<dbReference type="PANTHER" id="PTHR31198">
    <property type="entry name" value="COILED-COIL DOMAIN-CONTAINING PROTEIN 84"/>
    <property type="match status" value="1"/>
</dbReference>
<dbReference type="Pfam" id="PF14968">
    <property type="entry name" value="CCDC84"/>
    <property type="match status" value="1"/>
</dbReference>
<reference evidence="3 4" key="1">
    <citation type="submission" date="2019-09" db="EMBL/GenBank/DDBJ databases">
        <title>A chromosome-level genome assembly of the Chinese tupelo Nyssa sinensis.</title>
        <authorList>
            <person name="Yang X."/>
            <person name="Kang M."/>
            <person name="Yang Y."/>
            <person name="Xiong H."/>
            <person name="Wang M."/>
            <person name="Zhang Z."/>
            <person name="Wang Z."/>
            <person name="Wu H."/>
            <person name="Ma T."/>
            <person name="Liu J."/>
            <person name="Xi Z."/>
        </authorList>
    </citation>
    <scope>NUCLEOTIDE SEQUENCE [LARGE SCALE GENOMIC DNA]</scope>
    <source>
        <strain evidence="3">J267</strain>
        <tissue evidence="3">Leaf</tissue>
    </source>
</reference>
<feature type="coiled-coil region" evidence="1">
    <location>
        <begin position="114"/>
        <end position="144"/>
    </location>
</feature>
<dbReference type="PANTHER" id="PTHR31198:SF1">
    <property type="entry name" value="CENTROSOMAL AT-AC SPLICING FACTOR"/>
    <property type="match status" value="1"/>
</dbReference>
<evidence type="ECO:0008006" key="5">
    <source>
        <dbReference type="Google" id="ProtNLM"/>
    </source>
</evidence>
<dbReference type="EMBL" id="CM018036">
    <property type="protein sequence ID" value="KAA8540677.1"/>
    <property type="molecule type" value="Genomic_DNA"/>
</dbReference>
<evidence type="ECO:0000256" key="2">
    <source>
        <dbReference type="SAM" id="MobiDB-lite"/>
    </source>
</evidence>
<dbReference type="AlphaFoldDB" id="A0A5J5BG30"/>
<feature type="region of interest" description="Disordered" evidence="2">
    <location>
        <begin position="461"/>
        <end position="506"/>
    </location>
</feature>
<protein>
    <recommendedName>
        <fullName evidence="5">TITAN-like protein</fullName>
    </recommendedName>
</protein>
<evidence type="ECO:0000313" key="4">
    <source>
        <dbReference type="Proteomes" id="UP000325577"/>
    </source>
</evidence>
<feature type="compositionally biased region" description="Basic and acidic residues" evidence="2">
    <location>
        <begin position="464"/>
        <end position="478"/>
    </location>
</feature>
<accession>A0A5J5BG30</accession>
<dbReference type="Proteomes" id="UP000325577">
    <property type="component" value="Linkage Group LG13"/>
</dbReference>
<gene>
    <name evidence="3" type="ORF">F0562_024404</name>
</gene>
<proteinExistence type="predicted"/>
<keyword evidence="4" id="KW-1185">Reference proteome</keyword>
<sequence>MEEDHQELQLLPIPQNLPSSSVKFRSLGSDPFEGPSLDLQLSISLRPIRQPSSICKYAEVKPESAGRVEALKWQAAEQIRLAAIEKGYAERLRELSRREMELAQSEFGRARHMWERAREEVDKAERAREEVEKATRRIDSTLLRREHASRNRLWCVFCDTDINEVGSSFACGNAINHLASVDHLKNLKGFLWKYGSGKDCVDSFMISEADLAKWDKKCQSLKNEAPSEGSRGPSVGPLNDIHNELNCEYIDTFDKNTIPSLKSSFSDGVMPLQYYTNERYQVSHSELSEVTEVGPLLHDSNSNLPAGTQMDTGYIDRQHSILYDWGKSSADDYRNGGMFQAYQDERTVNGEGSFQGLQNLTQISSTVNKEAKGNVHSGAPPPWFDATEGNPLHVRLKPGLGRSTLASPLNKSGKSQKLNPKRVGAAWAEKRKIELEMEKRGELVTNGFDANWLPNFGRVWQSGSRKESRKEFEVENKKSPKVQNESEMSIKIQPYISKRMRRDAGE</sequence>
<dbReference type="InterPro" id="IPR028015">
    <property type="entry name" value="CCDC84-like"/>
</dbReference>
<name>A0A5J5BG30_9ASTE</name>
<evidence type="ECO:0000256" key="1">
    <source>
        <dbReference type="SAM" id="Coils"/>
    </source>
</evidence>
<organism evidence="3 4">
    <name type="scientific">Nyssa sinensis</name>
    <dbReference type="NCBI Taxonomy" id="561372"/>
    <lineage>
        <taxon>Eukaryota</taxon>
        <taxon>Viridiplantae</taxon>
        <taxon>Streptophyta</taxon>
        <taxon>Embryophyta</taxon>
        <taxon>Tracheophyta</taxon>
        <taxon>Spermatophyta</taxon>
        <taxon>Magnoliopsida</taxon>
        <taxon>eudicotyledons</taxon>
        <taxon>Gunneridae</taxon>
        <taxon>Pentapetalae</taxon>
        <taxon>asterids</taxon>
        <taxon>Cornales</taxon>
        <taxon>Nyssaceae</taxon>
        <taxon>Nyssa</taxon>
    </lineage>
</organism>
<keyword evidence="1" id="KW-0175">Coiled coil</keyword>
<dbReference type="OrthoDB" id="1892805at2759"/>
<evidence type="ECO:0000313" key="3">
    <source>
        <dbReference type="EMBL" id="KAA8540677.1"/>
    </source>
</evidence>